<dbReference type="GO" id="GO:0050163">
    <property type="term" value="F:oxaloacetate tautomerase activity"/>
    <property type="evidence" value="ECO:0007669"/>
    <property type="project" value="UniProtKB-ARBA"/>
</dbReference>
<dbReference type="PANTHER" id="PTHR42796:SF4">
    <property type="entry name" value="FUMARYLACETOACETATE HYDROLASE DOMAIN-CONTAINING PROTEIN 2A"/>
    <property type="match status" value="1"/>
</dbReference>
<keyword evidence="6" id="KW-0378">Hydrolase</keyword>
<evidence type="ECO:0000256" key="1">
    <source>
        <dbReference type="ARBA" id="ARBA00010211"/>
    </source>
</evidence>
<dbReference type="STRING" id="121845.A0A3Q0J2U7"/>
<dbReference type="GO" id="GO:0006107">
    <property type="term" value="P:oxaloacetate metabolic process"/>
    <property type="evidence" value="ECO:0007669"/>
    <property type="project" value="UniProtKB-ARBA"/>
</dbReference>
<dbReference type="Pfam" id="PF01557">
    <property type="entry name" value="FAA_hydrolase"/>
    <property type="match status" value="1"/>
</dbReference>
<feature type="domain" description="Fumarylacetoacetase-like C-terminal" evidence="4">
    <location>
        <begin position="116"/>
        <end position="301"/>
    </location>
</feature>
<reference evidence="6" key="1">
    <citation type="submission" date="2025-08" db="UniProtKB">
        <authorList>
            <consortium name="RefSeq"/>
        </authorList>
    </citation>
    <scope>IDENTIFICATION</scope>
</reference>
<comment type="similarity">
    <text evidence="1">Belongs to the FAH family.</text>
</comment>
<dbReference type="FunFam" id="3.90.850.10:FF:000002">
    <property type="entry name" value="2-hydroxyhepta-2,4-diene-1,7-dioate isomerase"/>
    <property type="match status" value="1"/>
</dbReference>
<dbReference type="SUPFAM" id="SSF56529">
    <property type="entry name" value="FAH"/>
    <property type="match status" value="1"/>
</dbReference>
<evidence type="ECO:0000313" key="6">
    <source>
        <dbReference type="RefSeq" id="XP_026682807.1"/>
    </source>
</evidence>
<gene>
    <name evidence="6" type="primary">LOC103513913</name>
</gene>
<keyword evidence="3" id="KW-0732">Signal</keyword>
<evidence type="ECO:0000256" key="2">
    <source>
        <dbReference type="ARBA" id="ARBA00022723"/>
    </source>
</evidence>
<dbReference type="InterPro" id="IPR036663">
    <property type="entry name" value="Fumarylacetoacetase_C_sf"/>
</dbReference>
<feature type="signal peptide" evidence="3">
    <location>
        <begin position="1"/>
        <end position="22"/>
    </location>
</feature>
<keyword evidence="2" id="KW-0479">Metal-binding</keyword>
<evidence type="ECO:0000259" key="4">
    <source>
        <dbReference type="Pfam" id="PF01557"/>
    </source>
</evidence>
<dbReference type="PANTHER" id="PTHR42796">
    <property type="entry name" value="FUMARYLACETOACETATE HYDROLASE DOMAIN-CONTAINING PROTEIN 2A-RELATED"/>
    <property type="match status" value="1"/>
</dbReference>
<organism evidence="5 6">
    <name type="scientific">Diaphorina citri</name>
    <name type="common">Asian citrus psyllid</name>
    <dbReference type="NCBI Taxonomy" id="121845"/>
    <lineage>
        <taxon>Eukaryota</taxon>
        <taxon>Metazoa</taxon>
        <taxon>Ecdysozoa</taxon>
        <taxon>Arthropoda</taxon>
        <taxon>Hexapoda</taxon>
        <taxon>Insecta</taxon>
        <taxon>Pterygota</taxon>
        <taxon>Neoptera</taxon>
        <taxon>Paraneoptera</taxon>
        <taxon>Hemiptera</taxon>
        <taxon>Sternorrhyncha</taxon>
        <taxon>Psylloidea</taxon>
        <taxon>Psyllidae</taxon>
        <taxon>Diaphorininae</taxon>
        <taxon>Diaphorina</taxon>
    </lineage>
</organism>
<proteinExistence type="inferred from homology"/>
<dbReference type="GO" id="GO:0016787">
    <property type="term" value="F:hydrolase activity"/>
    <property type="evidence" value="ECO:0007669"/>
    <property type="project" value="UniProtKB-KW"/>
</dbReference>
<dbReference type="InterPro" id="IPR051121">
    <property type="entry name" value="FAH"/>
</dbReference>
<feature type="chain" id="PRO_5018168724" evidence="3">
    <location>
        <begin position="23"/>
        <end position="329"/>
    </location>
</feature>
<name>A0A3Q0J2U7_DIACI</name>
<dbReference type="InterPro" id="IPR011234">
    <property type="entry name" value="Fumarylacetoacetase-like_C"/>
</dbReference>
<evidence type="ECO:0000256" key="3">
    <source>
        <dbReference type="SAM" id="SignalP"/>
    </source>
</evidence>
<sequence>MAINKLLLPLIFSSRLTVSVSTRQFSNSLPSKMRFVQYKPLNGNGNTPQRLGVQLERNGEIINLSSVDSSMPNNLVQFLEGGPELLEKAKRMVSECKCMVKLSEVELLPPITRPDKILCIALNYKDHCDEQNKTYPETPFFFNKFPSTIVGPFSEVTCPTNVTRYLDWEVELAVIIGKKTRDVKPHEAMESVFGYTIAQDISARDWQKPSRNGGQWLFAKSLDTFCPLGPSVVMKEYLNDPHDVTLTCKVNGQVKQNASSSNMLHKIPEIVSYLSEMITLLPGDVILTGTPAGVGVFRKPIESLKVSHLHIMLSINMFITTQALPQERV</sequence>
<dbReference type="GO" id="GO:0046872">
    <property type="term" value="F:metal ion binding"/>
    <property type="evidence" value="ECO:0007669"/>
    <property type="project" value="UniProtKB-KW"/>
</dbReference>
<dbReference type="Proteomes" id="UP000079169">
    <property type="component" value="Unplaced"/>
</dbReference>
<dbReference type="GeneID" id="103513913"/>
<dbReference type="RefSeq" id="XP_026682807.1">
    <property type="nucleotide sequence ID" value="XM_026827006.1"/>
</dbReference>
<dbReference type="PaxDb" id="121845-A0A3Q0J2U7"/>
<protein>
    <submittedName>
        <fullName evidence="6">Fumarylacetoacetate hydrolase domain-containing protein 2 isoform X2</fullName>
    </submittedName>
</protein>
<evidence type="ECO:0000313" key="5">
    <source>
        <dbReference type="Proteomes" id="UP000079169"/>
    </source>
</evidence>
<dbReference type="Gene3D" id="3.90.850.10">
    <property type="entry name" value="Fumarylacetoacetase-like, C-terminal domain"/>
    <property type="match status" value="1"/>
</dbReference>
<keyword evidence="5" id="KW-1185">Reference proteome</keyword>
<dbReference type="AlphaFoldDB" id="A0A3Q0J2U7"/>
<accession>A0A3Q0J2U7</accession>